<evidence type="ECO:0000313" key="1">
    <source>
        <dbReference type="EMBL" id="RTQ50139.1"/>
    </source>
</evidence>
<dbReference type="AlphaFoldDB" id="A0A3S0H728"/>
<organism evidence="1 2">
    <name type="scientific">Hymenobacter gummosus</name>
    <dbReference type="NCBI Taxonomy" id="1776032"/>
    <lineage>
        <taxon>Bacteria</taxon>
        <taxon>Pseudomonadati</taxon>
        <taxon>Bacteroidota</taxon>
        <taxon>Cytophagia</taxon>
        <taxon>Cytophagales</taxon>
        <taxon>Hymenobacteraceae</taxon>
        <taxon>Hymenobacter</taxon>
    </lineage>
</organism>
<proteinExistence type="predicted"/>
<protein>
    <submittedName>
        <fullName evidence="1">Uncharacterized protein</fullName>
    </submittedName>
</protein>
<dbReference type="OrthoDB" id="675467at2"/>
<name>A0A3S0H728_9BACT</name>
<keyword evidence="2" id="KW-1185">Reference proteome</keyword>
<dbReference type="Proteomes" id="UP000282184">
    <property type="component" value="Unassembled WGS sequence"/>
</dbReference>
<gene>
    <name evidence="1" type="ORF">EJV47_10920</name>
</gene>
<dbReference type="EMBL" id="RXOF01000005">
    <property type="protein sequence ID" value="RTQ50139.1"/>
    <property type="molecule type" value="Genomic_DNA"/>
</dbReference>
<dbReference type="RefSeq" id="WP_126693189.1">
    <property type="nucleotide sequence ID" value="NZ_RXOF01000005.1"/>
</dbReference>
<sequence>MEYQQTKQRLFELLQTGHRVSVRWDCGGDESFVYISIDGEEQPNTFEPGNLAHDVEWLLTEALELPSAGEFSMSGGGQFFLEGRGVGLDYQSDAEVYEDELDDEFYNDFTDEQLTAMGLTRPGPQDESAVVVPPAESEHAEPAALRDEQMSNEYSGRRILFMLPD</sequence>
<accession>A0A3S0H728</accession>
<evidence type="ECO:0000313" key="2">
    <source>
        <dbReference type="Proteomes" id="UP000282184"/>
    </source>
</evidence>
<comment type="caution">
    <text evidence="1">The sequence shown here is derived from an EMBL/GenBank/DDBJ whole genome shotgun (WGS) entry which is preliminary data.</text>
</comment>
<reference evidence="1 2" key="1">
    <citation type="submission" date="2018-12" db="EMBL/GenBank/DDBJ databases">
        <title>Hymenobacter gummosus sp. nov., isolated from a spring.</title>
        <authorList>
            <person name="Nie L."/>
        </authorList>
    </citation>
    <scope>NUCLEOTIDE SEQUENCE [LARGE SCALE GENOMIC DNA]</scope>
    <source>
        <strain evidence="1 2">KCTC 52166</strain>
    </source>
</reference>